<organism evidence="5 6">
    <name type="scientific">Ephemerocybe angulata</name>
    <dbReference type="NCBI Taxonomy" id="980116"/>
    <lineage>
        <taxon>Eukaryota</taxon>
        <taxon>Fungi</taxon>
        <taxon>Dikarya</taxon>
        <taxon>Basidiomycota</taxon>
        <taxon>Agaricomycotina</taxon>
        <taxon>Agaricomycetes</taxon>
        <taxon>Agaricomycetidae</taxon>
        <taxon>Agaricales</taxon>
        <taxon>Agaricineae</taxon>
        <taxon>Psathyrellaceae</taxon>
        <taxon>Ephemerocybe</taxon>
    </lineage>
</organism>
<dbReference type="GO" id="GO:0004366">
    <property type="term" value="F:glycerol-3-phosphate O-acyltransferase activity"/>
    <property type="evidence" value="ECO:0007669"/>
    <property type="project" value="TreeGrafter"/>
</dbReference>
<dbReference type="GO" id="GO:0008654">
    <property type="term" value="P:phospholipid biosynthetic process"/>
    <property type="evidence" value="ECO:0007669"/>
    <property type="project" value="TreeGrafter"/>
</dbReference>
<evidence type="ECO:0000313" key="5">
    <source>
        <dbReference type="EMBL" id="KAF5325823.1"/>
    </source>
</evidence>
<feature type="region of interest" description="Disordered" evidence="2">
    <location>
        <begin position="1"/>
        <end position="24"/>
    </location>
</feature>
<evidence type="ECO:0000256" key="3">
    <source>
        <dbReference type="SAM" id="Phobius"/>
    </source>
</evidence>
<dbReference type="InterPro" id="IPR052744">
    <property type="entry name" value="GPAT/DAPAT"/>
</dbReference>
<keyword evidence="3" id="KW-0472">Membrane</keyword>
<evidence type="ECO:0000256" key="1">
    <source>
        <dbReference type="SAM" id="Coils"/>
    </source>
</evidence>
<proteinExistence type="predicted"/>
<dbReference type="PANTHER" id="PTHR31605">
    <property type="entry name" value="GLYCEROL-3-PHOSPHATE O-ACYLTRANSFERASE 1"/>
    <property type="match status" value="1"/>
</dbReference>
<dbReference type="SUPFAM" id="SSF69593">
    <property type="entry name" value="Glycerol-3-phosphate (1)-acyltransferase"/>
    <property type="match status" value="1"/>
</dbReference>
<keyword evidence="6" id="KW-1185">Reference proteome</keyword>
<dbReference type="CDD" id="cd07992">
    <property type="entry name" value="LPLAT_AAK14816-like"/>
    <property type="match status" value="1"/>
</dbReference>
<evidence type="ECO:0000313" key="6">
    <source>
        <dbReference type="Proteomes" id="UP000541558"/>
    </source>
</evidence>
<keyword evidence="1" id="KW-0175">Coiled coil</keyword>
<evidence type="ECO:0000256" key="2">
    <source>
        <dbReference type="SAM" id="MobiDB-lite"/>
    </source>
</evidence>
<dbReference type="OrthoDB" id="5567124at2759"/>
<sequence>MNSGVSTLPHRPQPREETGMAKGEPTPAPVSFIFIRLFFRLALNTFYGSIVVENGDYVPESGKPCIICPNHSNSVMDAPVVAITVPTNRRKLVRFTAKASLFGKPTFSSWLIAAAGTVPIQRRKDNPDGITDNASAMQALMEALEAGDAVCLFPEGISRYHPEVAPLKTGVARMVSDVLGRNRDDPDFEVYVLPCSITYMHRQHFRSDMLVSYSKPLVFSVKNNPELLPPVDFARVREVTSDLQEAIRAGTLEAPTWDLIRNAKLAARIYAPLGTRMPLGEFVRLTRRFSDVFTDAEKDAPSRVAKADQKSVQKLSEDLKGYQDELVRLGVKDDRIRRPRHRPVIVWRMLVRLMQSIFFLLIALPGLIMWTPVFITTRLAVRNFMKKGGPVYDTWDDISQHKVLYGIPTILAVCIAVITYTWHISKFTLFVTPAFMWISMRWIEDGVAAFRAFNALFRLLLIGKPALRQLYEKRSDLHSRVTNLAVETLGLPEDPEKFFASIGGKEKGRVRGPWDHVVRYFSVKRRRKRDWNETLRLYDKVDYPTDDYPRDDSS</sequence>
<name>A0A8H5BNT7_9AGAR</name>
<dbReference type="AlphaFoldDB" id="A0A8H5BNT7"/>
<feature type="coiled-coil region" evidence="1">
    <location>
        <begin position="305"/>
        <end position="332"/>
    </location>
</feature>
<comment type="caution">
    <text evidence="5">The sequence shown here is derived from an EMBL/GenBank/DDBJ whole genome shotgun (WGS) entry which is preliminary data.</text>
</comment>
<protein>
    <recommendedName>
        <fullName evidence="4">Phospholipid/glycerol acyltransferase domain-containing protein</fullName>
    </recommendedName>
</protein>
<dbReference type="InterPro" id="IPR002123">
    <property type="entry name" value="Plipid/glycerol_acylTrfase"/>
</dbReference>
<dbReference type="GO" id="GO:0016287">
    <property type="term" value="F:glycerone-phosphate O-acyltransferase activity"/>
    <property type="evidence" value="ECO:0007669"/>
    <property type="project" value="TreeGrafter"/>
</dbReference>
<dbReference type="Proteomes" id="UP000541558">
    <property type="component" value="Unassembled WGS sequence"/>
</dbReference>
<gene>
    <name evidence="5" type="ORF">D9611_000030</name>
</gene>
<feature type="transmembrane region" description="Helical" evidence="3">
    <location>
        <begin position="402"/>
        <end position="422"/>
    </location>
</feature>
<feature type="domain" description="Phospholipid/glycerol acyltransferase" evidence="4">
    <location>
        <begin position="65"/>
        <end position="200"/>
    </location>
</feature>
<reference evidence="5 6" key="1">
    <citation type="journal article" date="2020" name="ISME J.">
        <title>Uncovering the hidden diversity of litter-decomposition mechanisms in mushroom-forming fungi.</title>
        <authorList>
            <person name="Floudas D."/>
            <person name="Bentzer J."/>
            <person name="Ahren D."/>
            <person name="Johansson T."/>
            <person name="Persson P."/>
            <person name="Tunlid A."/>
        </authorList>
    </citation>
    <scope>NUCLEOTIDE SEQUENCE [LARGE SCALE GENOMIC DNA]</scope>
    <source>
        <strain evidence="5 6">CBS 175.51</strain>
    </source>
</reference>
<dbReference type="SMART" id="SM00563">
    <property type="entry name" value="PlsC"/>
    <property type="match status" value="1"/>
</dbReference>
<accession>A0A8H5BNT7</accession>
<dbReference type="PANTHER" id="PTHR31605:SF0">
    <property type="entry name" value="GLYCEROL-3-PHOSPHATE O-ACYLTRANSFERASE 1"/>
    <property type="match status" value="1"/>
</dbReference>
<dbReference type="Pfam" id="PF01553">
    <property type="entry name" value="Acyltransferase"/>
    <property type="match status" value="1"/>
</dbReference>
<keyword evidence="3" id="KW-1133">Transmembrane helix</keyword>
<feature type="transmembrane region" description="Helical" evidence="3">
    <location>
        <begin position="357"/>
        <end position="381"/>
    </location>
</feature>
<keyword evidence="3" id="KW-0812">Transmembrane</keyword>
<evidence type="ECO:0000259" key="4">
    <source>
        <dbReference type="SMART" id="SM00563"/>
    </source>
</evidence>
<dbReference type="EMBL" id="JAACJK010000163">
    <property type="protein sequence ID" value="KAF5325823.1"/>
    <property type="molecule type" value="Genomic_DNA"/>
</dbReference>